<dbReference type="CDD" id="cd10424">
    <property type="entry name" value="GST_C_9"/>
    <property type="match status" value="1"/>
</dbReference>
<evidence type="ECO:0000313" key="2">
    <source>
        <dbReference type="EMBL" id="KVE29810.1"/>
    </source>
</evidence>
<reference evidence="2 3" key="1">
    <citation type="submission" date="2015-11" db="EMBL/GenBank/DDBJ databases">
        <title>Expanding the genomic diversity of Burkholderia species for the development of highly accurate diagnostics.</title>
        <authorList>
            <person name="Sahl J."/>
            <person name="Keim P."/>
            <person name="Wagner D."/>
        </authorList>
    </citation>
    <scope>NUCLEOTIDE SEQUENCE [LARGE SCALE GENOMIC DNA]</scope>
    <source>
        <strain evidence="2 3">TSV85</strain>
    </source>
</reference>
<dbReference type="PANTHER" id="PTHR43968:SF6">
    <property type="entry name" value="GLUTATHIONE S-TRANSFERASE OMEGA"/>
    <property type="match status" value="1"/>
</dbReference>
<comment type="caution">
    <text evidence="2">The sequence shown here is derived from an EMBL/GenBank/DDBJ whole genome shotgun (WGS) entry which is preliminary data.</text>
</comment>
<keyword evidence="3" id="KW-1185">Reference proteome</keyword>
<dbReference type="SUPFAM" id="SSF52833">
    <property type="entry name" value="Thioredoxin-like"/>
    <property type="match status" value="1"/>
</dbReference>
<dbReference type="EMBL" id="LOWA01000011">
    <property type="protein sequence ID" value="KVE29810.1"/>
    <property type="molecule type" value="Genomic_DNA"/>
</dbReference>
<evidence type="ECO:0000259" key="1">
    <source>
        <dbReference type="PROSITE" id="PS50404"/>
    </source>
</evidence>
<dbReference type="InterPro" id="IPR050983">
    <property type="entry name" value="GST_Omega/HSP26"/>
</dbReference>
<dbReference type="Pfam" id="PF13417">
    <property type="entry name" value="GST_N_3"/>
    <property type="match status" value="1"/>
</dbReference>
<protein>
    <submittedName>
        <fullName evidence="2">Glutathione S-transferase</fullName>
    </submittedName>
</protein>
<dbReference type="CDD" id="cd00570">
    <property type="entry name" value="GST_N_family"/>
    <property type="match status" value="1"/>
</dbReference>
<dbReference type="PANTHER" id="PTHR43968">
    <property type="match status" value="1"/>
</dbReference>
<dbReference type="InterPro" id="IPR036282">
    <property type="entry name" value="Glutathione-S-Trfase_C_sf"/>
</dbReference>
<dbReference type="Gene3D" id="3.40.30.10">
    <property type="entry name" value="Glutaredoxin"/>
    <property type="match status" value="1"/>
</dbReference>
<dbReference type="Pfam" id="PF13410">
    <property type="entry name" value="GST_C_2"/>
    <property type="match status" value="1"/>
</dbReference>
<accession>A0A103E7I3</accession>
<dbReference type="Proteomes" id="UP000062788">
    <property type="component" value="Unassembled WGS sequence"/>
</dbReference>
<dbReference type="GO" id="GO:0005737">
    <property type="term" value="C:cytoplasm"/>
    <property type="evidence" value="ECO:0007669"/>
    <property type="project" value="TreeGrafter"/>
</dbReference>
<dbReference type="InterPro" id="IPR040079">
    <property type="entry name" value="Glutathione_S-Trfase"/>
</dbReference>
<dbReference type="GO" id="GO:0016740">
    <property type="term" value="F:transferase activity"/>
    <property type="evidence" value="ECO:0007669"/>
    <property type="project" value="UniProtKB-KW"/>
</dbReference>
<dbReference type="AlphaFoldDB" id="A0A103E7I3"/>
<feature type="domain" description="GST N-terminal" evidence="1">
    <location>
        <begin position="1"/>
        <end position="78"/>
    </location>
</feature>
<dbReference type="PROSITE" id="PS50404">
    <property type="entry name" value="GST_NTER"/>
    <property type="match status" value="1"/>
</dbReference>
<dbReference type="InterPro" id="IPR036249">
    <property type="entry name" value="Thioredoxin-like_sf"/>
</dbReference>
<organism evidence="2 3">
    <name type="scientific">Burkholderia singularis</name>
    <dbReference type="NCBI Taxonomy" id="1503053"/>
    <lineage>
        <taxon>Bacteria</taxon>
        <taxon>Pseudomonadati</taxon>
        <taxon>Pseudomonadota</taxon>
        <taxon>Betaproteobacteria</taxon>
        <taxon>Burkholderiales</taxon>
        <taxon>Burkholderiaceae</taxon>
        <taxon>Burkholderia</taxon>
        <taxon>pseudomallei group</taxon>
    </lineage>
</organism>
<evidence type="ECO:0000313" key="3">
    <source>
        <dbReference type="Proteomes" id="UP000062788"/>
    </source>
</evidence>
<gene>
    <name evidence="2" type="ORF">WS67_00765</name>
</gene>
<proteinExistence type="predicted"/>
<dbReference type="SFLD" id="SFLDS00019">
    <property type="entry name" value="Glutathione_Transferase_(cytos"/>
    <property type="match status" value="1"/>
</dbReference>
<dbReference type="SUPFAM" id="SSF47616">
    <property type="entry name" value="GST C-terminal domain-like"/>
    <property type="match status" value="1"/>
</dbReference>
<dbReference type="InterPro" id="IPR004045">
    <property type="entry name" value="Glutathione_S-Trfase_N"/>
</dbReference>
<dbReference type="Gene3D" id="1.20.1050.10">
    <property type="match status" value="1"/>
</dbReference>
<keyword evidence="2" id="KW-0808">Transferase</keyword>
<dbReference type="RefSeq" id="WP_059513285.1">
    <property type="nucleotide sequence ID" value="NZ_LOWA01000011.1"/>
</dbReference>
<name>A0A103E7I3_9BURK</name>
<sequence>MLRLCGFPLSNYYNKAKFALLEYGIPFDEMLVTTPIDDAAKRADTPLGKVPYLQTEHGPISESQAIVDYLAMRHPEKRIYPADAYAAAKAREITIVLELYIEWCVRDLFPEAFFGVKISDGTKARVEKRLPHALQGFKRLASFSPYLLGDTFSIADIAAFIHLPIVALATKPIYGRDLVVEAGIDWKAYVKRIEAQHPAARRVSADRKAYVAGLAKPA</sequence>